<dbReference type="PANTHER" id="PTHR46137">
    <property type="entry name" value="OS05G0310600 PROTEIN"/>
    <property type="match status" value="1"/>
</dbReference>
<dbReference type="Gene3D" id="3.90.1720.10">
    <property type="entry name" value="endopeptidase domain like (from Nostoc punctiforme)"/>
    <property type="match status" value="1"/>
</dbReference>
<dbReference type="RefSeq" id="XP_014679976.1">
    <property type="nucleotide sequence ID" value="XM_014824490.1"/>
</dbReference>
<keyword evidence="2" id="KW-1185">Reference proteome</keyword>
<organism evidence="2 3">
    <name type="scientific">Priapulus caudatus</name>
    <name type="common">Priapulid worm</name>
    <dbReference type="NCBI Taxonomy" id="37621"/>
    <lineage>
        <taxon>Eukaryota</taxon>
        <taxon>Metazoa</taxon>
        <taxon>Ecdysozoa</taxon>
        <taxon>Scalidophora</taxon>
        <taxon>Priapulida</taxon>
        <taxon>Priapulimorpha</taxon>
        <taxon>Priapulimorphida</taxon>
        <taxon>Priapulidae</taxon>
        <taxon>Priapulus</taxon>
    </lineage>
</organism>
<evidence type="ECO:0000313" key="3">
    <source>
        <dbReference type="RefSeq" id="XP_014679976.1"/>
    </source>
</evidence>
<proteinExistence type="predicted"/>
<evidence type="ECO:0000313" key="2">
    <source>
        <dbReference type="Proteomes" id="UP000695022"/>
    </source>
</evidence>
<accession>A0ABM1F6A5</accession>
<gene>
    <name evidence="3" type="primary">LOC106819917</name>
</gene>
<dbReference type="InterPro" id="IPR007053">
    <property type="entry name" value="LRAT_dom"/>
</dbReference>
<evidence type="ECO:0000259" key="1">
    <source>
        <dbReference type="PROSITE" id="PS51934"/>
    </source>
</evidence>
<dbReference type="PANTHER" id="PTHR46137:SF3">
    <property type="entry name" value="OS05G0310600 PROTEIN"/>
    <property type="match status" value="1"/>
</dbReference>
<sequence length="138" mass="15777">MPLFHDISEGELRRGDHIYVWRYAIGYRHHGIWDGRKVIHFSGAKSGDKSNATIRRDTLDVFLDGGNLKIYLYGVSWWNTWYEFGGASTTEESDPPDTVMDRAESRIGDGGYSLLGNNCENFALWCKLGERAKKVRTQ</sequence>
<dbReference type="Proteomes" id="UP000695022">
    <property type="component" value="Unplaced"/>
</dbReference>
<dbReference type="Pfam" id="PF04970">
    <property type="entry name" value="LRAT"/>
    <property type="match status" value="1"/>
</dbReference>
<protein>
    <submittedName>
        <fullName evidence="3">Uncharacterized protein LOC106819917</fullName>
    </submittedName>
</protein>
<reference evidence="3" key="1">
    <citation type="submission" date="2025-08" db="UniProtKB">
        <authorList>
            <consortium name="RefSeq"/>
        </authorList>
    </citation>
    <scope>IDENTIFICATION</scope>
</reference>
<dbReference type="PROSITE" id="PS51934">
    <property type="entry name" value="LRAT"/>
    <property type="match status" value="1"/>
</dbReference>
<dbReference type="GeneID" id="106819917"/>
<name>A0ABM1F6A5_PRICU</name>
<feature type="domain" description="LRAT" evidence="1">
    <location>
        <begin position="19"/>
        <end position="135"/>
    </location>
</feature>